<accession>A0ABD3UZC0</accession>
<gene>
    <name evidence="1" type="ORF">ACJMK2_013785</name>
</gene>
<dbReference type="AlphaFoldDB" id="A0ABD3UZC0"/>
<name>A0ABD3UZC0_SINWO</name>
<sequence length="114" mass="12762">MAVRRIIFHWSDGTHFMDDLGYDFTILAAFRKYTCDENSALMQQLRKFIGDKGDIVIKIHLSMNADQAPQAMNLIGGKSVEGYLSTANAPNPMEICLKTQEGAFINTGISVEFR</sequence>
<comment type="caution">
    <text evidence="1">The sequence shown here is derived from an EMBL/GenBank/DDBJ whole genome shotgun (WGS) entry which is preliminary data.</text>
</comment>
<reference evidence="1 2" key="1">
    <citation type="submission" date="2024-11" db="EMBL/GenBank/DDBJ databases">
        <title>Chromosome-level genome assembly of the freshwater bivalve Anodonta woodiana.</title>
        <authorList>
            <person name="Chen X."/>
        </authorList>
    </citation>
    <scope>NUCLEOTIDE SEQUENCE [LARGE SCALE GENOMIC DNA]</scope>
    <source>
        <strain evidence="1">MN2024</strain>
        <tissue evidence="1">Gills</tissue>
    </source>
</reference>
<evidence type="ECO:0000313" key="1">
    <source>
        <dbReference type="EMBL" id="KAL3854520.1"/>
    </source>
</evidence>
<evidence type="ECO:0000313" key="2">
    <source>
        <dbReference type="Proteomes" id="UP001634394"/>
    </source>
</evidence>
<dbReference type="EMBL" id="JBJQND010000014">
    <property type="protein sequence ID" value="KAL3854520.1"/>
    <property type="molecule type" value="Genomic_DNA"/>
</dbReference>
<organism evidence="1 2">
    <name type="scientific">Sinanodonta woodiana</name>
    <name type="common">Chinese pond mussel</name>
    <name type="synonym">Anodonta woodiana</name>
    <dbReference type="NCBI Taxonomy" id="1069815"/>
    <lineage>
        <taxon>Eukaryota</taxon>
        <taxon>Metazoa</taxon>
        <taxon>Spiralia</taxon>
        <taxon>Lophotrochozoa</taxon>
        <taxon>Mollusca</taxon>
        <taxon>Bivalvia</taxon>
        <taxon>Autobranchia</taxon>
        <taxon>Heteroconchia</taxon>
        <taxon>Palaeoheterodonta</taxon>
        <taxon>Unionida</taxon>
        <taxon>Unionoidea</taxon>
        <taxon>Unionidae</taxon>
        <taxon>Unioninae</taxon>
        <taxon>Sinanodonta</taxon>
    </lineage>
</organism>
<proteinExistence type="predicted"/>
<dbReference type="Proteomes" id="UP001634394">
    <property type="component" value="Unassembled WGS sequence"/>
</dbReference>
<protein>
    <submittedName>
        <fullName evidence="1">Uncharacterized protein</fullName>
    </submittedName>
</protein>
<keyword evidence="2" id="KW-1185">Reference proteome</keyword>